<dbReference type="PANTHER" id="PTHR31689:SF0">
    <property type="entry name" value="DIAMINOPIMELATE EPIMERASE"/>
    <property type="match status" value="1"/>
</dbReference>
<evidence type="ECO:0000256" key="6">
    <source>
        <dbReference type="ARBA" id="ARBA00023235"/>
    </source>
</evidence>
<dbReference type="InterPro" id="IPR001653">
    <property type="entry name" value="DAP_epimerase_DapF"/>
</dbReference>
<feature type="active site" description="Proton donor" evidence="8">
    <location>
        <position position="120"/>
    </location>
</feature>
<feature type="binding site" evidence="8">
    <location>
        <position position="47"/>
    </location>
    <ligand>
        <name>substrate</name>
    </ligand>
</feature>
<feature type="active site" description="Proton acceptor" evidence="8">
    <location>
        <position position="270"/>
    </location>
</feature>
<organism evidence="11 12">
    <name type="scientific">Kocuria palustris PEL</name>
    <dbReference type="NCBI Taxonomy" id="1236550"/>
    <lineage>
        <taxon>Bacteria</taxon>
        <taxon>Bacillati</taxon>
        <taxon>Actinomycetota</taxon>
        <taxon>Actinomycetes</taxon>
        <taxon>Micrococcales</taxon>
        <taxon>Micrococcaceae</taxon>
        <taxon>Kocuria</taxon>
    </lineage>
</organism>
<keyword evidence="8" id="KW-0963">Cytoplasm</keyword>
<feature type="binding site" evidence="8">
    <location>
        <position position="238"/>
    </location>
    <ligand>
        <name>substrate</name>
    </ligand>
</feature>
<evidence type="ECO:0000256" key="8">
    <source>
        <dbReference type="HAMAP-Rule" id="MF_00197"/>
    </source>
</evidence>
<feature type="site" description="Could be important to modulate the pK values of the two catalytic cysteine residues" evidence="8">
    <location>
        <position position="261"/>
    </location>
</feature>
<evidence type="ECO:0000313" key="12">
    <source>
        <dbReference type="Proteomes" id="UP000009877"/>
    </source>
</evidence>
<reference evidence="11 12" key="1">
    <citation type="journal article" date="2014" name="Genome Announc.">
        <title>Draft Genome Sequence of Kocuria palustris PEL.</title>
        <authorList>
            <person name="Sharma G."/>
            <person name="Khatri I."/>
            <person name="Subramanian S."/>
        </authorList>
    </citation>
    <scope>NUCLEOTIDE SEQUENCE [LARGE SCALE GENOMIC DNA]</scope>
    <source>
        <strain evidence="11 12">PEL</strain>
    </source>
</reference>
<gene>
    <name evidence="8" type="primary">dapF</name>
    <name evidence="11" type="ORF">C884_02447</name>
</gene>
<feature type="binding site" evidence="8">
    <location>
        <position position="111"/>
    </location>
    <ligand>
        <name>substrate</name>
    </ligand>
</feature>
<comment type="pathway">
    <text evidence="1 8">Amino-acid biosynthesis; L-lysine biosynthesis via DAP pathway; DL-2,6-diaminopimelate from LL-2,6-diaminopimelate: step 1/1.</text>
</comment>
<dbReference type="GO" id="GO:0005829">
    <property type="term" value="C:cytosol"/>
    <property type="evidence" value="ECO:0007669"/>
    <property type="project" value="TreeGrafter"/>
</dbReference>
<feature type="binding site" evidence="8">
    <location>
        <begin position="271"/>
        <end position="272"/>
    </location>
    <ligand>
        <name>substrate</name>
    </ligand>
</feature>
<dbReference type="GO" id="GO:0009089">
    <property type="term" value="P:lysine biosynthetic process via diaminopimelate"/>
    <property type="evidence" value="ECO:0007669"/>
    <property type="project" value="UniProtKB-UniRule"/>
</dbReference>
<dbReference type="Gene3D" id="3.10.310.10">
    <property type="entry name" value="Diaminopimelate Epimerase, Chain A, domain 1"/>
    <property type="match status" value="2"/>
</dbReference>
<dbReference type="InterPro" id="IPR018510">
    <property type="entry name" value="DAP_epimerase_AS"/>
</dbReference>
<feature type="binding site" evidence="8">
    <location>
        <begin position="261"/>
        <end position="262"/>
    </location>
    <ligand>
        <name>substrate</name>
    </ligand>
</feature>
<dbReference type="EMBL" id="ANHZ02000008">
    <property type="protein sequence ID" value="EME36840.1"/>
    <property type="molecule type" value="Genomic_DNA"/>
</dbReference>
<comment type="function">
    <text evidence="8">Catalyzes the stereoinversion of LL-2,6-diaminopimelate (L,L-DAP) to meso-diaminopimelate (meso-DAP), a precursor of L-lysine and an essential component of the bacterial peptidoglycan.</text>
</comment>
<feature type="region of interest" description="Disordered" evidence="10">
    <location>
        <begin position="1"/>
        <end position="26"/>
    </location>
</feature>
<dbReference type="GO" id="GO:0008837">
    <property type="term" value="F:diaminopimelate epimerase activity"/>
    <property type="evidence" value="ECO:0007669"/>
    <property type="project" value="UniProtKB-UniRule"/>
</dbReference>
<feature type="compositionally biased region" description="Low complexity" evidence="10">
    <location>
        <begin position="14"/>
        <end position="26"/>
    </location>
</feature>
<keyword evidence="5 8" id="KW-0457">Lysine biosynthesis</keyword>
<keyword evidence="4 8" id="KW-0028">Amino-acid biosynthesis</keyword>
<comment type="similarity">
    <text evidence="2 8">Belongs to the diaminopimelate epimerase family.</text>
</comment>
<evidence type="ECO:0000256" key="4">
    <source>
        <dbReference type="ARBA" id="ARBA00022605"/>
    </source>
</evidence>
<keyword evidence="12" id="KW-1185">Reference proteome</keyword>
<evidence type="ECO:0000256" key="3">
    <source>
        <dbReference type="ARBA" id="ARBA00013080"/>
    </source>
</evidence>
<accession>M2YE64</accession>
<dbReference type="HAMAP" id="MF_00197">
    <property type="entry name" value="DAP_epimerase"/>
    <property type="match status" value="1"/>
</dbReference>
<keyword evidence="6 8" id="KW-0413">Isomerase</keyword>
<evidence type="ECO:0000256" key="5">
    <source>
        <dbReference type="ARBA" id="ARBA00023154"/>
    </source>
</evidence>
<comment type="caution">
    <text evidence="11">The sequence shown here is derived from an EMBL/GenBank/DDBJ whole genome shotgun (WGS) entry which is preliminary data.</text>
</comment>
<dbReference type="PROSITE" id="PS01326">
    <property type="entry name" value="DAP_EPIMERASE"/>
    <property type="match status" value="1"/>
</dbReference>
<comment type="subcellular location">
    <subcellularLocation>
        <location evidence="8">Cytoplasm</location>
    </subcellularLocation>
</comment>
<proteinExistence type="inferred from homology"/>
<evidence type="ECO:0000256" key="10">
    <source>
        <dbReference type="SAM" id="MobiDB-lite"/>
    </source>
</evidence>
<feature type="active site" evidence="9">
    <location>
        <position position="120"/>
    </location>
</feature>
<dbReference type="EC" id="5.1.1.7" evidence="3 8"/>
<evidence type="ECO:0000256" key="7">
    <source>
        <dbReference type="ARBA" id="ARBA00051712"/>
    </source>
</evidence>
<evidence type="ECO:0000313" key="11">
    <source>
        <dbReference type="EMBL" id="EME36840.1"/>
    </source>
</evidence>
<evidence type="ECO:0000256" key="9">
    <source>
        <dbReference type="PROSITE-ProRule" id="PRU10125"/>
    </source>
</evidence>
<comment type="subunit">
    <text evidence="8">Homodimer.</text>
</comment>
<dbReference type="Proteomes" id="UP000009877">
    <property type="component" value="Unassembled WGS sequence"/>
</dbReference>
<dbReference type="UniPathway" id="UPA00034">
    <property type="reaction ID" value="UER00025"/>
</dbReference>
<feature type="site" description="Could be important to modulate the pK values of the two catalytic cysteine residues" evidence="8">
    <location>
        <position position="207"/>
    </location>
</feature>
<dbReference type="NCBIfam" id="TIGR00652">
    <property type="entry name" value="DapF"/>
    <property type="match status" value="1"/>
</dbReference>
<protein>
    <recommendedName>
        <fullName evidence="3 8">Diaminopimelate epimerase</fullName>
        <shortName evidence="8">DAP epimerase</shortName>
        <ecNumber evidence="3 8">5.1.1.7</ecNumber>
    </recommendedName>
    <alternativeName>
        <fullName evidence="8">PLP-independent amino acid racemase</fullName>
    </alternativeName>
</protein>
<comment type="catalytic activity">
    <reaction evidence="7 8">
        <text>(2S,6S)-2,6-diaminopimelate = meso-2,6-diaminopimelate</text>
        <dbReference type="Rhea" id="RHEA:15393"/>
        <dbReference type="ChEBI" id="CHEBI:57609"/>
        <dbReference type="ChEBI" id="CHEBI:57791"/>
        <dbReference type="EC" id="5.1.1.7"/>
    </reaction>
</comment>
<dbReference type="AlphaFoldDB" id="M2YE64"/>
<comment type="caution">
    <text evidence="8">Lacks conserved residue(s) required for the propagation of feature annotation.</text>
</comment>
<evidence type="ECO:0000256" key="1">
    <source>
        <dbReference type="ARBA" id="ARBA00005196"/>
    </source>
</evidence>
<dbReference type="PANTHER" id="PTHR31689">
    <property type="entry name" value="DIAMINOPIMELATE EPIMERASE, CHLOROPLASTIC"/>
    <property type="match status" value="1"/>
</dbReference>
<feature type="binding site" evidence="8">
    <location>
        <begin position="121"/>
        <end position="122"/>
    </location>
    <ligand>
        <name>substrate</name>
    </ligand>
</feature>
<dbReference type="SUPFAM" id="SSF54506">
    <property type="entry name" value="Diaminopimelate epimerase-like"/>
    <property type="match status" value="2"/>
</dbReference>
<evidence type="ECO:0000256" key="2">
    <source>
        <dbReference type="ARBA" id="ARBA00010219"/>
    </source>
</evidence>
<sequence length="331" mass="34729">MDARTPTQEDDPVTSETTTETASAQEAPSVFGELSGMEFLKGHGTGNDFVLVVDPDGQLLLGDDVVRRVCDRHQGIGGDGFIRLIRSSALPEGRELLEQDPSAEWFMDYRNGDGSIAEMCGNGVRVFVRALLQQGLVDLGEGAMLRIGTRGGLKTVAATPDGFAVDMGPWGFIDGDRARERGSDAVVTAQGLKVPRPGVSITMGNPHTVVALAEGEKLDHLQLWTQPEVSPTPPDGTNVEFVVPADDEGDGIGRLRMRVHERGVGETQSCGTGACAAAAATRFWAGASAPDEYLVQVPGGIVSATFVPGPDGAEHVVLAGPAEIVARGVFA</sequence>
<dbReference type="STRING" id="71999.KPaMU14_08000"/>
<name>M2YE64_9MICC</name>
<feature type="binding site" evidence="8">
    <location>
        <position position="205"/>
    </location>
    <ligand>
        <name>substrate</name>
    </ligand>
</feature>
<dbReference type="Pfam" id="PF01678">
    <property type="entry name" value="DAP_epimerase"/>
    <property type="match status" value="2"/>
</dbReference>